<dbReference type="Proteomes" id="UP001163285">
    <property type="component" value="Chromosome"/>
</dbReference>
<feature type="transmembrane region" description="Helical" evidence="18">
    <location>
        <begin position="204"/>
        <end position="228"/>
    </location>
</feature>
<dbReference type="EMBL" id="CP120942">
    <property type="protein sequence ID" value="WFF96700.1"/>
    <property type="molecule type" value="Genomic_DNA"/>
</dbReference>
<dbReference type="SUPFAM" id="SSF81452">
    <property type="entry name" value="Cytochrome c oxidase subunit III-like"/>
    <property type="match status" value="1"/>
</dbReference>
<evidence type="ECO:0000256" key="17">
    <source>
        <dbReference type="RuleBase" id="RU003376"/>
    </source>
</evidence>
<reference evidence="23" key="5">
    <citation type="submission" date="2023-11" db="EMBL/GenBank/DDBJ databases">
        <title>WGS of Aeromonas in Northern Israel.</title>
        <authorList>
            <person name="Hershko Y."/>
        </authorList>
    </citation>
    <scope>NUCLEOTIDE SEQUENCE</scope>
    <source>
        <strain evidence="23">77416</strain>
    </source>
</reference>
<dbReference type="CDD" id="cd02863">
    <property type="entry name" value="Ubiquinol_oxidase_III"/>
    <property type="match status" value="1"/>
</dbReference>
<dbReference type="FunFam" id="1.20.120.80:FF:000001">
    <property type="entry name" value="Cytochrome (Ubi)quinol oxidase subunit III"/>
    <property type="match status" value="1"/>
</dbReference>
<dbReference type="EMBL" id="JAOCIZ010000030">
    <property type="protein sequence ID" value="MDH1505293.1"/>
    <property type="molecule type" value="Genomic_DNA"/>
</dbReference>
<evidence type="ECO:0000313" key="20">
    <source>
        <dbReference type="EMBL" id="AXB07408.1"/>
    </source>
</evidence>
<evidence type="ECO:0000256" key="14">
    <source>
        <dbReference type="ARBA" id="ARBA00031884"/>
    </source>
</evidence>
<keyword evidence="9 18" id="KW-1133">Transmembrane helix</keyword>
<reference evidence="20" key="1">
    <citation type="journal article" date="2019" name="J Environ">
        <title>Genetic characterization and potential molecular dissemination mechanism of tet (31) gene in Aeromonas caviae from an oxytetracycline wastewater treatment system.</title>
        <authorList>
            <person name="Shi Y."/>
            <person name="Tian Z."/>
            <person name="Leclercq S.O."/>
            <person name="Zhang H."/>
            <person name="Yang M."/>
            <person name="Zhang Y."/>
        </authorList>
    </citation>
    <scope>NUCLEOTIDE SEQUENCE</scope>
    <source>
        <strain evidence="20">T25-39</strain>
    </source>
</reference>
<keyword evidence="6" id="KW-1003">Cell membrane</keyword>
<evidence type="ECO:0000256" key="5">
    <source>
        <dbReference type="ARBA" id="ARBA00022448"/>
    </source>
</evidence>
<dbReference type="GO" id="GO:0004129">
    <property type="term" value="F:cytochrome-c oxidase activity"/>
    <property type="evidence" value="ECO:0007669"/>
    <property type="project" value="InterPro"/>
</dbReference>
<dbReference type="Proteomes" id="UP001277183">
    <property type="component" value="Unassembled WGS sequence"/>
</dbReference>
<dbReference type="InterPro" id="IPR024791">
    <property type="entry name" value="Cyt_c/ubiquinol_Oxase_su3"/>
</dbReference>
<dbReference type="InterPro" id="IPR033946">
    <property type="entry name" value="Ubiquinol_oxase_su3_dom"/>
</dbReference>
<feature type="transmembrane region" description="Helical" evidence="18">
    <location>
        <begin position="56"/>
        <end position="76"/>
    </location>
</feature>
<dbReference type="GeneID" id="48821749"/>
<keyword evidence="11 18" id="KW-0472">Membrane</keyword>
<dbReference type="NCBIfam" id="NF007944">
    <property type="entry name" value="PRK10663.1"/>
    <property type="match status" value="1"/>
</dbReference>
<sequence>MWTTTYRLTRSSASKVSISTTSTRWLNSMATDVLHHSHGAHEDGHHDAGATKVFGFWIYLMSDCILFATLFATYAVLVNGTAGGPTGKDIFELPFVFAETMLLLLSSITFGFGMLAMNKNKVAAVNTWLFVTFLLGAGFIAMEIYEFHHLIVHEAGPDRSGFLSAFFTLVGTHGIHVTSGLVWIIVMMVSITKKGLTERNRTRLMCLSLFWHFLDVVWICVFTVVYLMGVM</sequence>
<evidence type="ECO:0000256" key="13">
    <source>
        <dbReference type="ARBA" id="ARBA00030072"/>
    </source>
</evidence>
<dbReference type="EMBL" id="JAOCFT010000001">
    <property type="protein sequence ID" value="MDH1898820.1"/>
    <property type="molecule type" value="Genomic_DNA"/>
</dbReference>
<evidence type="ECO:0000259" key="19">
    <source>
        <dbReference type="PROSITE" id="PS50253"/>
    </source>
</evidence>
<feature type="transmembrane region" description="Helical" evidence="18">
    <location>
        <begin position="165"/>
        <end position="192"/>
    </location>
</feature>
<feature type="domain" description="Heme-copper oxidase subunit III family profile" evidence="19">
    <location>
        <begin position="1"/>
        <end position="230"/>
    </location>
</feature>
<dbReference type="PANTHER" id="PTHR11403:SF2">
    <property type="entry name" value="CYTOCHROME BO(3) UBIQUINOL OXIDASE SUBUNIT 3"/>
    <property type="match status" value="1"/>
</dbReference>
<feature type="transmembrane region" description="Helical" evidence="18">
    <location>
        <begin position="96"/>
        <end position="116"/>
    </location>
</feature>
<dbReference type="Pfam" id="PF00510">
    <property type="entry name" value="COX3"/>
    <property type="match status" value="1"/>
</dbReference>
<keyword evidence="7 17" id="KW-0812">Transmembrane</keyword>
<dbReference type="NCBIfam" id="TIGR02842">
    <property type="entry name" value="CyoC"/>
    <property type="match status" value="1"/>
</dbReference>
<evidence type="ECO:0000256" key="7">
    <source>
        <dbReference type="ARBA" id="ARBA00022692"/>
    </source>
</evidence>
<dbReference type="Proteomes" id="UP000266778">
    <property type="component" value="Chromosome"/>
</dbReference>
<dbReference type="InterPro" id="IPR000298">
    <property type="entry name" value="Cyt_c_oxidase-like_su3"/>
</dbReference>
<dbReference type="EMBL" id="CP025706">
    <property type="protein sequence ID" value="AXB07408.1"/>
    <property type="molecule type" value="Genomic_DNA"/>
</dbReference>
<evidence type="ECO:0000313" key="26">
    <source>
        <dbReference type="Proteomes" id="UP001161704"/>
    </source>
</evidence>
<evidence type="ECO:0000256" key="2">
    <source>
        <dbReference type="ARBA" id="ARBA00010581"/>
    </source>
</evidence>
<reference evidence="21" key="2">
    <citation type="submission" date="2022-09" db="EMBL/GenBank/DDBJ databases">
        <title>Intensive care unit water sources are persistently colonized with multi-drug resistant bacteria and are the site of extensive horizontal gene transfer of antibiotic resistance genes.</title>
        <authorList>
            <person name="Diorio-Toth L."/>
        </authorList>
    </citation>
    <scope>NUCLEOTIDE SEQUENCE</scope>
    <source>
        <strain evidence="21">GD03710</strain>
        <strain evidence="22">GD03796</strain>
    </source>
</reference>
<evidence type="ECO:0000256" key="16">
    <source>
        <dbReference type="ARBA" id="ARBA00032717"/>
    </source>
</evidence>
<dbReference type="Proteomes" id="UP001161704">
    <property type="component" value="Unassembled WGS sequence"/>
</dbReference>
<dbReference type="PANTHER" id="PTHR11403">
    <property type="entry name" value="CYTOCHROME C OXIDASE SUBUNIT III"/>
    <property type="match status" value="1"/>
</dbReference>
<dbReference type="Proteomes" id="UP001218423">
    <property type="component" value="Chromosome"/>
</dbReference>
<dbReference type="InterPro" id="IPR035973">
    <property type="entry name" value="Cyt_c_oxidase_su3-like_sf"/>
</dbReference>
<dbReference type="GO" id="GO:0009486">
    <property type="term" value="F:cytochrome bo3 ubiquinol oxidase activity"/>
    <property type="evidence" value="ECO:0007669"/>
    <property type="project" value="InterPro"/>
</dbReference>
<dbReference type="PROSITE" id="PS50253">
    <property type="entry name" value="COX3"/>
    <property type="match status" value="1"/>
</dbReference>
<organism evidence="21 26">
    <name type="scientific">Aeromonas caviae</name>
    <name type="common">Aeromonas punctata</name>
    <dbReference type="NCBI Taxonomy" id="648"/>
    <lineage>
        <taxon>Bacteria</taxon>
        <taxon>Pseudomonadati</taxon>
        <taxon>Pseudomonadota</taxon>
        <taxon>Gammaproteobacteria</taxon>
        <taxon>Aeromonadales</taxon>
        <taxon>Aeromonadaceae</taxon>
        <taxon>Aeromonas</taxon>
    </lineage>
</organism>
<accession>A0A2K0LG84</accession>
<evidence type="ECO:0000256" key="12">
    <source>
        <dbReference type="ARBA" id="ARBA00025694"/>
    </source>
</evidence>
<protein>
    <recommendedName>
        <fullName evidence="4">Cytochrome bo(3) ubiquinol oxidase subunit 3</fullName>
    </recommendedName>
    <alternativeName>
        <fullName evidence="15">Cytochrome o ubiquinol oxidase subunit 3</fullName>
    </alternativeName>
    <alternativeName>
        <fullName evidence="13">Oxidase bo(3) subunit 3</fullName>
    </alternativeName>
    <alternativeName>
        <fullName evidence="16">Ubiquinol oxidase polypeptide III</fullName>
    </alternativeName>
    <alternativeName>
        <fullName evidence="14">Ubiquinol oxidase subunit 3</fullName>
    </alternativeName>
</protein>
<evidence type="ECO:0000313" key="25">
    <source>
        <dbReference type="EMBL" id="WFF96700.1"/>
    </source>
</evidence>
<evidence type="ECO:0000256" key="11">
    <source>
        <dbReference type="ARBA" id="ARBA00023136"/>
    </source>
</evidence>
<evidence type="ECO:0000256" key="8">
    <source>
        <dbReference type="ARBA" id="ARBA00022982"/>
    </source>
</evidence>
<evidence type="ECO:0000313" key="21">
    <source>
        <dbReference type="EMBL" id="MDH1505293.1"/>
    </source>
</evidence>
<evidence type="ECO:0000256" key="18">
    <source>
        <dbReference type="SAM" id="Phobius"/>
    </source>
</evidence>
<comment type="subcellular location">
    <subcellularLocation>
        <location evidence="1 17">Cell membrane</location>
        <topology evidence="1 17">Multi-pass membrane protein</topology>
    </subcellularLocation>
</comment>
<dbReference type="GO" id="GO:0019646">
    <property type="term" value="P:aerobic electron transport chain"/>
    <property type="evidence" value="ECO:0007669"/>
    <property type="project" value="InterPro"/>
</dbReference>
<dbReference type="EMBL" id="JAWZVU010000047">
    <property type="protein sequence ID" value="MDX7720349.1"/>
    <property type="molecule type" value="Genomic_DNA"/>
</dbReference>
<evidence type="ECO:0000313" key="23">
    <source>
        <dbReference type="EMBL" id="MDX7720349.1"/>
    </source>
</evidence>
<dbReference type="OrthoDB" id="9810850at2"/>
<reference evidence="25" key="3">
    <citation type="submission" date="2023-03" db="EMBL/GenBank/DDBJ databases">
        <title>Aeromonas caviae strain AC1520.</title>
        <authorList>
            <person name="Xie T."/>
            <person name="Zhang Q."/>
            <person name="Deng J."/>
            <person name="Li X."/>
        </authorList>
    </citation>
    <scope>NUCLEOTIDE SEQUENCE</scope>
    <source>
        <strain evidence="25">AC1520</strain>
    </source>
</reference>
<dbReference type="InterPro" id="IPR013833">
    <property type="entry name" value="Cyt_c_oxidase_su3_a-hlx"/>
</dbReference>
<dbReference type="EMBL" id="CP110176">
    <property type="protein sequence ID" value="UZC84475.1"/>
    <property type="molecule type" value="Genomic_DNA"/>
</dbReference>
<comment type="similarity">
    <text evidence="2 17">Belongs to the cytochrome c oxidase subunit 3 family.</text>
</comment>
<dbReference type="GO" id="GO:0005886">
    <property type="term" value="C:plasma membrane"/>
    <property type="evidence" value="ECO:0007669"/>
    <property type="project" value="UniProtKB-SubCell"/>
</dbReference>
<evidence type="ECO:0000256" key="3">
    <source>
        <dbReference type="ARBA" id="ARBA00011700"/>
    </source>
</evidence>
<evidence type="ECO:0000256" key="6">
    <source>
        <dbReference type="ARBA" id="ARBA00022475"/>
    </source>
</evidence>
<comment type="function">
    <text evidence="12">Cytochrome bo(3) ubiquinol terminal oxidase is the component of the aerobic respiratory chain of E.coli that predominates when cells are grown at high aeration. Has proton pump activity across the membrane in addition to electron transfer, pumping 2 protons/electron.</text>
</comment>
<dbReference type="AlphaFoldDB" id="A0A2K0LG84"/>
<dbReference type="InterPro" id="IPR014206">
    <property type="entry name" value="Cyt_c_ubiqinol_oxidase_su3"/>
</dbReference>
<name>A0A2K0LG84_AERCA</name>
<dbReference type="Gene3D" id="1.20.120.80">
    <property type="entry name" value="Cytochrome c oxidase, subunit III, four-helix bundle"/>
    <property type="match status" value="1"/>
</dbReference>
<evidence type="ECO:0000256" key="10">
    <source>
        <dbReference type="ARBA" id="ARBA00023002"/>
    </source>
</evidence>
<evidence type="ECO:0000313" key="24">
    <source>
        <dbReference type="EMBL" id="UZC84475.1"/>
    </source>
</evidence>
<proteinExistence type="inferred from homology"/>
<dbReference type="Proteomes" id="UP001160758">
    <property type="component" value="Unassembled WGS sequence"/>
</dbReference>
<evidence type="ECO:0000256" key="9">
    <source>
        <dbReference type="ARBA" id="ARBA00022989"/>
    </source>
</evidence>
<keyword evidence="5" id="KW-0813">Transport</keyword>
<evidence type="ECO:0000256" key="1">
    <source>
        <dbReference type="ARBA" id="ARBA00004651"/>
    </source>
</evidence>
<comment type="subunit">
    <text evidence="3">Heterooctamer of two A chains, two B chains, two C chains and two D chains.</text>
</comment>
<feature type="transmembrane region" description="Helical" evidence="18">
    <location>
        <begin position="128"/>
        <end position="145"/>
    </location>
</feature>
<gene>
    <name evidence="20" type="ORF">C1C91_15120</name>
    <name evidence="22" type="ORF">N5I07_14875</name>
    <name evidence="21" type="ORF">N5I20_09505</name>
    <name evidence="24" type="ORF">OJY61_11460</name>
    <name evidence="25" type="ORF">P5S46_13620</name>
    <name evidence="23" type="ORF">SJS77_07645</name>
</gene>
<dbReference type="KEGG" id="acav:VI35_14135"/>
<evidence type="ECO:0000256" key="4">
    <source>
        <dbReference type="ARBA" id="ARBA00014687"/>
    </source>
</evidence>
<keyword evidence="8" id="KW-0249">Electron transport</keyword>
<keyword evidence="10" id="KW-0560">Oxidoreductase</keyword>
<evidence type="ECO:0000256" key="15">
    <source>
        <dbReference type="ARBA" id="ARBA00032189"/>
    </source>
</evidence>
<evidence type="ECO:0000313" key="22">
    <source>
        <dbReference type="EMBL" id="MDH1898820.1"/>
    </source>
</evidence>
<reference evidence="24" key="4">
    <citation type="submission" date="2023-04" db="EMBL/GenBank/DDBJ databases">
        <title>Whole Genome Sequence of Multi-drug resistant Aeromonas caviae as a gut pathogen in newborn.</title>
        <authorList>
            <person name="Jadhav S.V."/>
            <person name="Saroj S.D."/>
            <person name="Saha U.B."/>
            <person name="Sen S."/>
            <person name="Kher A."/>
        </authorList>
    </citation>
    <scope>NUCLEOTIDE SEQUENCE</scope>
    <source>
        <strain evidence="24">SVJ23</strain>
    </source>
</reference>
<dbReference type="RefSeq" id="WP_080560441.1">
    <property type="nucleotide sequence ID" value="NZ_AP021927.1"/>
</dbReference>